<evidence type="ECO:0000313" key="9">
    <source>
        <dbReference type="Proteomes" id="UP000009022"/>
    </source>
</evidence>
<dbReference type="Proteomes" id="UP000009022">
    <property type="component" value="Unassembled WGS sequence"/>
</dbReference>
<dbReference type="Pfam" id="PF00664">
    <property type="entry name" value="ABC_membrane"/>
    <property type="match status" value="1"/>
</dbReference>
<dbReference type="GeneID" id="6750071"/>
<dbReference type="PROSITE" id="PS50893">
    <property type="entry name" value="ABC_TRANSPORTER_2"/>
    <property type="match status" value="1"/>
</dbReference>
<keyword evidence="9" id="KW-1185">Reference proteome</keyword>
<proteinExistence type="predicted"/>
<dbReference type="GO" id="GO:0016887">
    <property type="term" value="F:ATP hydrolysis activity"/>
    <property type="evidence" value="ECO:0007669"/>
    <property type="project" value="InterPro"/>
</dbReference>
<reference evidence="8 9" key="1">
    <citation type="journal article" date="2008" name="Nature">
        <title>The Trichoplax genome and the nature of placozoans.</title>
        <authorList>
            <person name="Srivastava M."/>
            <person name="Begovic E."/>
            <person name="Chapman J."/>
            <person name="Putnam N.H."/>
            <person name="Hellsten U."/>
            <person name="Kawashima T."/>
            <person name="Kuo A."/>
            <person name="Mitros T."/>
            <person name="Salamov A."/>
            <person name="Carpenter M.L."/>
            <person name="Signorovitch A.Y."/>
            <person name="Moreno M.A."/>
            <person name="Kamm K."/>
            <person name="Grimwood J."/>
            <person name="Schmutz J."/>
            <person name="Shapiro H."/>
            <person name="Grigoriev I.V."/>
            <person name="Buss L.W."/>
            <person name="Schierwater B."/>
            <person name="Dellaporta S.L."/>
            <person name="Rokhsar D.S."/>
        </authorList>
    </citation>
    <scope>NUCLEOTIDE SEQUENCE [LARGE SCALE GENOMIC DNA]</scope>
    <source>
        <strain evidence="8 9">Grell-BS-1999</strain>
    </source>
</reference>
<dbReference type="InterPro" id="IPR027417">
    <property type="entry name" value="P-loop_NTPase"/>
</dbReference>
<evidence type="ECO:0000256" key="5">
    <source>
        <dbReference type="SAM" id="Phobius"/>
    </source>
</evidence>
<dbReference type="GO" id="GO:0042626">
    <property type="term" value="F:ATPase-coupled transmembrane transporter activity"/>
    <property type="evidence" value="ECO:0000318"/>
    <property type="project" value="GO_Central"/>
</dbReference>
<evidence type="ECO:0000313" key="8">
    <source>
        <dbReference type="EMBL" id="EDV29655.1"/>
    </source>
</evidence>
<dbReference type="EMBL" id="DS985241">
    <property type="protein sequence ID" value="EDV29655.1"/>
    <property type="molecule type" value="Genomic_DNA"/>
</dbReference>
<dbReference type="GO" id="GO:0140359">
    <property type="term" value="F:ABC-type transporter activity"/>
    <property type="evidence" value="ECO:0007669"/>
    <property type="project" value="InterPro"/>
</dbReference>
<dbReference type="AlphaFoldDB" id="B3RM87"/>
<organism evidence="8 9">
    <name type="scientific">Trichoplax adhaerens</name>
    <name type="common">Trichoplax reptans</name>
    <dbReference type="NCBI Taxonomy" id="10228"/>
    <lineage>
        <taxon>Eukaryota</taxon>
        <taxon>Metazoa</taxon>
        <taxon>Placozoa</taxon>
        <taxon>Uniplacotomia</taxon>
        <taxon>Trichoplacea</taxon>
        <taxon>Trichoplacidae</taxon>
        <taxon>Trichoplax</taxon>
    </lineage>
</organism>
<evidence type="ECO:0008006" key="10">
    <source>
        <dbReference type="Google" id="ProtNLM"/>
    </source>
</evidence>
<dbReference type="InterPro" id="IPR039421">
    <property type="entry name" value="Type_1_exporter"/>
</dbReference>
<evidence type="ECO:0000259" key="7">
    <source>
        <dbReference type="PROSITE" id="PS50929"/>
    </source>
</evidence>
<dbReference type="OrthoDB" id="6500128at2759"/>
<dbReference type="HOGENOM" id="CLU_646144_0_0_1"/>
<dbReference type="GO" id="GO:0005524">
    <property type="term" value="F:ATP binding"/>
    <property type="evidence" value="ECO:0007669"/>
    <property type="project" value="InterPro"/>
</dbReference>
<dbReference type="InterPro" id="IPR036640">
    <property type="entry name" value="ABC1_TM_sf"/>
</dbReference>
<dbReference type="SUPFAM" id="SSF52540">
    <property type="entry name" value="P-loop containing nucleoside triphosphate hydrolases"/>
    <property type="match status" value="1"/>
</dbReference>
<evidence type="ECO:0000256" key="4">
    <source>
        <dbReference type="ARBA" id="ARBA00023136"/>
    </source>
</evidence>
<keyword evidence="4 5" id="KW-0472">Membrane</keyword>
<evidence type="ECO:0000259" key="6">
    <source>
        <dbReference type="PROSITE" id="PS50893"/>
    </source>
</evidence>
<dbReference type="STRING" id="10228.B3RM87"/>
<dbReference type="InterPro" id="IPR003439">
    <property type="entry name" value="ABC_transporter-like_ATP-bd"/>
</dbReference>
<dbReference type="InterPro" id="IPR011527">
    <property type="entry name" value="ABC1_TM_dom"/>
</dbReference>
<dbReference type="RefSeq" id="XP_002108857.1">
    <property type="nucleotide sequence ID" value="XM_002108821.1"/>
</dbReference>
<evidence type="ECO:0000256" key="3">
    <source>
        <dbReference type="ARBA" id="ARBA00022989"/>
    </source>
</evidence>
<feature type="transmembrane region" description="Helical" evidence="5">
    <location>
        <begin position="177"/>
        <end position="195"/>
    </location>
</feature>
<feature type="domain" description="ABC transporter" evidence="6">
    <location>
        <begin position="182"/>
        <end position="424"/>
    </location>
</feature>
<dbReference type="SUPFAM" id="SSF90123">
    <property type="entry name" value="ABC transporter transmembrane region"/>
    <property type="match status" value="1"/>
</dbReference>
<keyword evidence="2 5" id="KW-0812">Transmembrane</keyword>
<dbReference type="GO" id="GO:0055085">
    <property type="term" value="P:transmembrane transport"/>
    <property type="evidence" value="ECO:0000318"/>
    <property type="project" value="GO_Central"/>
</dbReference>
<dbReference type="PANTHER" id="PTHR24221">
    <property type="entry name" value="ATP-BINDING CASSETTE SUB-FAMILY B"/>
    <property type="match status" value="1"/>
</dbReference>
<sequence>MAILATCKFLLNGSDGRVGLITNIRILCWTKLRHSVLMSTQVQIFSCVQQQSYYWFINLSNRELASKAADIIYGLNSIFDVLDKQYQETVKHNHQQKSIAIHLMTNYETVQLNCSEDSEIKRLHHAIAENQASSWRMTFTAFWTHSIQSLLAVLGFFCGGIATIKLILLTQLTVGDLVLFIIYLEVIYSCVRTLISNSSYGQIQDINRLFTILQDLLKVGSPTSGKDAILKLIYGWHPLHQGKITVLGRNIQLVNWKSLRRNIGYIPKEPKLIQGTIKHNVSYGCSNKSEGEIIRACELVGIHEKLISLPEGYDTLIGIDELRFRVEDRVKIAIARVILKDPEIVLIEDLSETILNLDDKSWDTIIQPLCTLFNERTVVISTNRLEFIQKCDNIVVIKDGKTIDEGRSYHNNRWLTTQIKGRTSF</sequence>
<evidence type="ECO:0000256" key="1">
    <source>
        <dbReference type="ARBA" id="ARBA00004141"/>
    </source>
</evidence>
<protein>
    <recommendedName>
        <fullName evidence="10">ABC transmembrane type-1 domain-containing protein</fullName>
    </recommendedName>
</protein>
<dbReference type="CTD" id="6750071"/>
<gene>
    <name evidence="8" type="ORF">TRIADDRAFT_52274</name>
</gene>
<dbReference type="PANTHER" id="PTHR24221:SF503">
    <property type="entry name" value="MITOCHONDRIAL POTASSIUM CHANNEL ATP-BINDING SUBUNIT"/>
    <property type="match status" value="1"/>
</dbReference>
<name>B3RM87_TRIAD</name>
<dbReference type="PhylomeDB" id="B3RM87"/>
<dbReference type="Gene3D" id="3.40.50.300">
    <property type="entry name" value="P-loop containing nucleotide triphosphate hydrolases"/>
    <property type="match status" value="1"/>
</dbReference>
<dbReference type="Gene3D" id="1.20.1560.10">
    <property type="entry name" value="ABC transporter type 1, transmembrane domain"/>
    <property type="match status" value="1"/>
</dbReference>
<dbReference type="eggNOG" id="KOG0056">
    <property type="taxonomic scope" value="Eukaryota"/>
</dbReference>
<feature type="transmembrane region" description="Helical" evidence="5">
    <location>
        <begin position="150"/>
        <end position="171"/>
    </location>
</feature>
<dbReference type="GO" id="GO:0016020">
    <property type="term" value="C:membrane"/>
    <property type="evidence" value="ECO:0000318"/>
    <property type="project" value="GO_Central"/>
</dbReference>
<dbReference type="InParanoid" id="B3RM87"/>
<dbReference type="Pfam" id="PF00005">
    <property type="entry name" value="ABC_tran"/>
    <property type="match status" value="1"/>
</dbReference>
<accession>B3RM87</accession>
<evidence type="ECO:0000256" key="2">
    <source>
        <dbReference type="ARBA" id="ARBA00022692"/>
    </source>
</evidence>
<feature type="domain" description="ABC transmembrane type-1" evidence="7">
    <location>
        <begin position="104"/>
        <end position="199"/>
    </location>
</feature>
<dbReference type="KEGG" id="tad:TRIADDRAFT_52274"/>
<comment type="subcellular location">
    <subcellularLocation>
        <location evidence="1">Membrane</location>
        <topology evidence="1">Multi-pass membrane protein</topology>
    </subcellularLocation>
</comment>
<keyword evidence="3 5" id="KW-1133">Transmembrane helix</keyword>
<dbReference type="PROSITE" id="PS50929">
    <property type="entry name" value="ABC_TM1F"/>
    <property type="match status" value="1"/>
</dbReference>